<gene>
    <name evidence="1" type="ORF">SAMEA4412665_01166</name>
</gene>
<dbReference type="Proteomes" id="UP000215332">
    <property type="component" value="Chromosome 1"/>
</dbReference>
<evidence type="ECO:0000313" key="2">
    <source>
        <dbReference type="Proteomes" id="UP000215332"/>
    </source>
</evidence>
<name>A0A239WLG9_9ACTN</name>
<dbReference type="KEGG" id="cgrn:4412665_01166"/>
<proteinExistence type="predicted"/>
<dbReference type="eggNOG" id="ENOG5031WB5">
    <property type="taxonomic scope" value="Bacteria"/>
</dbReference>
<reference evidence="1 2" key="1">
    <citation type="submission" date="2017-06" db="EMBL/GenBank/DDBJ databases">
        <authorList>
            <consortium name="Pathogen Informatics"/>
        </authorList>
    </citation>
    <scope>NUCLEOTIDE SEQUENCE [LARGE SCALE GENOMIC DNA]</scope>
    <source>
        <strain evidence="1 2">NCTC11865</strain>
    </source>
</reference>
<sequence>MTDMDARDEAAAADFEQGWSGERIAAARRAWGPAVSDGLPVWLNRQLAERAHAEGRSELGIIQEALTRYFTSEGVEVMDTTVESGTTYEVVTHREVSAEANFWVFEIPALGVVGQAAELGQVADEARGIIAAWNEDGPDEDSVTVQVRLDGEAGA</sequence>
<protein>
    <submittedName>
        <fullName evidence="1">Uncharacterized protein</fullName>
    </submittedName>
</protein>
<dbReference type="AlphaFoldDB" id="A0A239WLG9"/>
<evidence type="ECO:0000313" key="1">
    <source>
        <dbReference type="EMBL" id="SNV34718.1"/>
    </source>
</evidence>
<dbReference type="EMBL" id="LT906441">
    <property type="protein sequence ID" value="SNV34718.1"/>
    <property type="molecule type" value="Genomic_DNA"/>
</dbReference>
<organism evidence="1 2">
    <name type="scientific">Cutibacterium granulosum</name>
    <dbReference type="NCBI Taxonomy" id="33011"/>
    <lineage>
        <taxon>Bacteria</taxon>
        <taxon>Bacillati</taxon>
        <taxon>Actinomycetota</taxon>
        <taxon>Actinomycetes</taxon>
        <taxon>Propionibacteriales</taxon>
        <taxon>Propionibacteriaceae</taxon>
        <taxon>Cutibacterium</taxon>
    </lineage>
</organism>
<accession>A0A239WLG9</accession>